<keyword evidence="2" id="KW-0238">DNA-binding</keyword>
<dbReference type="PANTHER" id="PTHR44846:SF1">
    <property type="entry name" value="MANNOSYL-D-GLYCERATE TRANSPORT_METABOLISM SYSTEM REPRESSOR MNGR-RELATED"/>
    <property type="match status" value="1"/>
</dbReference>
<dbReference type="InterPro" id="IPR050679">
    <property type="entry name" value="Bact_HTH_transcr_reg"/>
</dbReference>
<accession>A0A3G1KXD5</accession>
<dbReference type="GO" id="GO:0003700">
    <property type="term" value="F:DNA-binding transcription factor activity"/>
    <property type="evidence" value="ECO:0007669"/>
    <property type="project" value="InterPro"/>
</dbReference>
<dbReference type="PROSITE" id="PS50949">
    <property type="entry name" value="HTH_GNTR"/>
    <property type="match status" value="1"/>
</dbReference>
<dbReference type="AlphaFoldDB" id="A0A3G1KXD5"/>
<dbReference type="SUPFAM" id="SSF46785">
    <property type="entry name" value="Winged helix' DNA-binding domain"/>
    <property type="match status" value="1"/>
</dbReference>
<dbReference type="InterPro" id="IPR036388">
    <property type="entry name" value="WH-like_DNA-bd_sf"/>
</dbReference>
<evidence type="ECO:0000256" key="2">
    <source>
        <dbReference type="ARBA" id="ARBA00023125"/>
    </source>
</evidence>
<name>A0A3G1KXD5_FORW1</name>
<dbReference type="OrthoDB" id="46236at2"/>
<dbReference type="Gene3D" id="1.10.10.10">
    <property type="entry name" value="Winged helix-like DNA-binding domain superfamily/Winged helix DNA-binding domain"/>
    <property type="match status" value="1"/>
</dbReference>
<dbReference type="SMART" id="SM00866">
    <property type="entry name" value="UTRA"/>
    <property type="match status" value="1"/>
</dbReference>
<evidence type="ECO:0000313" key="6">
    <source>
        <dbReference type="Proteomes" id="UP000323521"/>
    </source>
</evidence>
<dbReference type="InterPro" id="IPR036390">
    <property type="entry name" value="WH_DNA-bd_sf"/>
</dbReference>
<keyword evidence="1" id="KW-0805">Transcription regulation</keyword>
<proteinExistence type="predicted"/>
<feature type="domain" description="HTH gntR-type" evidence="4">
    <location>
        <begin position="3"/>
        <end position="71"/>
    </location>
</feature>
<dbReference type="Proteomes" id="UP000323521">
    <property type="component" value="Chromosome"/>
</dbReference>
<reference evidence="5 6" key="1">
    <citation type="submission" date="2016-10" db="EMBL/GenBank/DDBJ databases">
        <title>Complete Genome Sequence of Peptococcaceae strain DCMF.</title>
        <authorList>
            <person name="Edwards R.J."/>
            <person name="Holland S.I."/>
            <person name="Deshpande N.P."/>
            <person name="Wong Y.K."/>
            <person name="Ertan H."/>
            <person name="Manefield M."/>
            <person name="Russell T.L."/>
            <person name="Lee M.J."/>
        </authorList>
    </citation>
    <scope>NUCLEOTIDE SEQUENCE [LARGE SCALE GENOMIC DNA]</scope>
    <source>
        <strain evidence="5 6">DCMF</strain>
    </source>
</reference>
<keyword evidence="6" id="KW-1185">Reference proteome</keyword>
<dbReference type="Pfam" id="PF00392">
    <property type="entry name" value="GntR"/>
    <property type="match status" value="1"/>
</dbReference>
<dbReference type="Gene3D" id="3.40.1410.10">
    <property type="entry name" value="Chorismate lyase-like"/>
    <property type="match status" value="1"/>
</dbReference>
<protein>
    <recommendedName>
        <fullName evidence="4">HTH gntR-type domain-containing protein</fullName>
    </recommendedName>
</protein>
<keyword evidence="3" id="KW-0804">Transcription</keyword>
<dbReference type="InterPro" id="IPR028978">
    <property type="entry name" value="Chorismate_lyase_/UTRA_dom_sf"/>
</dbReference>
<dbReference type="GO" id="GO:0003677">
    <property type="term" value="F:DNA binding"/>
    <property type="evidence" value="ECO:0007669"/>
    <property type="project" value="UniProtKB-KW"/>
</dbReference>
<dbReference type="KEGG" id="fwa:DCMF_22695"/>
<dbReference type="RefSeq" id="WP_148136533.1">
    <property type="nucleotide sequence ID" value="NZ_CP017634.1"/>
</dbReference>
<dbReference type="Pfam" id="PF07702">
    <property type="entry name" value="UTRA"/>
    <property type="match status" value="1"/>
</dbReference>
<dbReference type="PRINTS" id="PR00035">
    <property type="entry name" value="HTHGNTR"/>
</dbReference>
<dbReference type="EMBL" id="CP017634">
    <property type="protein sequence ID" value="ATW27183.1"/>
    <property type="molecule type" value="Genomic_DNA"/>
</dbReference>
<dbReference type="InterPro" id="IPR000524">
    <property type="entry name" value="Tscrpt_reg_HTH_GntR"/>
</dbReference>
<organism evidence="5 6">
    <name type="scientific">Formimonas warabiya</name>
    <dbReference type="NCBI Taxonomy" id="1761012"/>
    <lineage>
        <taxon>Bacteria</taxon>
        <taxon>Bacillati</taxon>
        <taxon>Bacillota</taxon>
        <taxon>Clostridia</taxon>
        <taxon>Eubacteriales</taxon>
        <taxon>Peptococcaceae</taxon>
        <taxon>Candidatus Formimonas</taxon>
    </lineage>
</organism>
<gene>
    <name evidence="5" type="ORF">DCMF_22695</name>
</gene>
<evidence type="ECO:0000256" key="1">
    <source>
        <dbReference type="ARBA" id="ARBA00023015"/>
    </source>
</evidence>
<evidence type="ECO:0000256" key="3">
    <source>
        <dbReference type="ARBA" id="ARBA00023163"/>
    </source>
</evidence>
<dbReference type="SMART" id="SM00345">
    <property type="entry name" value="HTH_GNTR"/>
    <property type="match status" value="1"/>
</dbReference>
<dbReference type="GO" id="GO:0045892">
    <property type="term" value="P:negative regulation of DNA-templated transcription"/>
    <property type="evidence" value="ECO:0007669"/>
    <property type="project" value="TreeGrafter"/>
</dbReference>
<evidence type="ECO:0000259" key="4">
    <source>
        <dbReference type="PROSITE" id="PS50949"/>
    </source>
</evidence>
<dbReference type="PANTHER" id="PTHR44846">
    <property type="entry name" value="MANNOSYL-D-GLYCERATE TRANSPORT/METABOLISM SYSTEM REPRESSOR MNGR-RELATED"/>
    <property type="match status" value="1"/>
</dbReference>
<evidence type="ECO:0000313" key="5">
    <source>
        <dbReference type="EMBL" id="ATW27183.1"/>
    </source>
</evidence>
<dbReference type="InterPro" id="IPR011663">
    <property type="entry name" value="UTRA"/>
</dbReference>
<sequence length="237" mass="27529">MSFPIYIEIYKDLKQKIFQGDWNPGDMLWSENELAQKHQTTRLTVRKSLAMLENEGFIYSVPGKGYYIVQPDHSKYTLLFNELNNGEKNTSYSKLLGVDAITPDPEVKQKLHITGEKKVVVILRLVYSNEEPIAYDVKYLPYDRGKPIVEKEIQYATFPDMVAKKSSPFAIKKELSIFTEPSKPKINKMLRLKESEPLLVVEQSLYDQEDQPIGWGKTYYKGDYMKIKAYSYFVGVR</sequence>
<dbReference type="SUPFAM" id="SSF64288">
    <property type="entry name" value="Chorismate lyase-like"/>
    <property type="match status" value="1"/>
</dbReference>
<dbReference type="CDD" id="cd07377">
    <property type="entry name" value="WHTH_GntR"/>
    <property type="match status" value="1"/>
</dbReference>